<reference evidence="5 6" key="1">
    <citation type="submission" date="2018-11" db="EMBL/GenBank/DDBJ databases">
        <authorList>
            <person name="Da X."/>
        </authorList>
    </citation>
    <scope>NUCLEOTIDE SEQUENCE [LARGE SCALE GENOMIC DNA]</scope>
    <source>
        <strain evidence="5 6">S14-144</strain>
    </source>
</reference>
<dbReference type="OrthoDB" id="3457658at2"/>
<dbReference type="Pfam" id="PF02780">
    <property type="entry name" value="Transketolase_C"/>
    <property type="match status" value="1"/>
</dbReference>
<dbReference type="InterPro" id="IPR033248">
    <property type="entry name" value="Transketolase_C"/>
</dbReference>
<dbReference type="EMBL" id="CP034170">
    <property type="protein sequence ID" value="AZI59148.1"/>
    <property type="molecule type" value="Genomic_DNA"/>
</dbReference>
<feature type="domain" description="Transketolase-like pyrimidine-binding" evidence="4">
    <location>
        <begin position="11"/>
        <end position="186"/>
    </location>
</feature>
<dbReference type="InterPro" id="IPR005475">
    <property type="entry name" value="Transketolase-like_Pyr-bd"/>
</dbReference>
<reference evidence="5 6" key="2">
    <citation type="submission" date="2018-12" db="EMBL/GenBank/DDBJ databases">
        <title>Nakamurella antarcticus sp. nov., isolated from Antarctica South Shetland Islands soil.</title>
        <authorList>
            <person name="Peng F."/>
        </authorList>
    </citation>
    <scope>NUCLEOTIDE SEQUENCE [LARGE SCALE GENOMIC DNA]</scope>
    <source>
        <strain evidence="5 6">S14-144</strain>
    </source>
</reference>
<dbReference type="AlphaFoldDB" id="A0A3G8ZPS5"/>
<evidence type="ECO:0000259" key="4">
    <source>
        <dbReference type="SMART" id="SM00861"/>
    </source>
</evidence>
<protein>
    <submittedName>
        <fullName evidence="5">Alpha-ketoacid dehydrogenase subunit beta</fullName>
    </submittedName>
</protein>
<dbReference type="PANTHER" id="PTHR43257">
    <property type="entry name" value="PYRUVATE DEHYDROGENASE E1 COMPONENT BETA SUBUNIT"/>
    <property type="match status" value="1"/>
</dbReference>
<dbReference type="SUPFAM" id="SSF52518">
    <property type="entry name" value="Thiamin diphosphate-binding fold (THDP-binding)"/>
    <property type="match status" value="1"/>
</dbReference>
<dbReference type="Gene3D" id="3.40.50.920">
    <property type="match status" value="1"/>
</dbReference>
<name>A0A3G8ZPS5_9ACTN</name>
<dbReference type="GO" id="GO:0000287">
    <property type="term" value="F:magnesium ion binding"/>
    <property type="evidence" value="ECO:0007669"/>
    <property type="project" value="UniProtKB-ARBA"/>
</dbReference>
<dbReference type="KEGG" id="nak:EH165_14360"/>
<accession>A0A3G8ZPS5</accession>
<dbReference type="FunFam" id="3.40.50.970:FF:000001">
    <property type="entry name" value="Pyruvate dehydrogenase E1 beta subunit"/>
    <property type="match status" value="1"/>
</dbReference>
<keyword evidence="3" id="KW-0786">Thiamine pyrophosphate</keyword>
<dbReference type="Proteomes" id="UP000268084">
    <property type="component" value="Chromosome"/>
</dbReference>
<keyword evidence="6" id="KW-1185">Reference proteome</keyword>
<evidence type="ECO:0000313" key="5">
    <source>
        <dbReference type="EMBL" id="AZI59148.1"/>
    </source>
</evidence>
<dbReference type="Gene3D" id="3.40.50.970">
    <property type="match status" value="1"/>
</dbReference>
<dbReference type="Pfam" id="PF02779">
    <property type="entry name" value="Transket_pyr"/>
    <property type="match status" value="1"/>
</dbReference>
<dbReference type="SUPFAM" id="SSF52922">
    <property type="entry name" value="TK C-terminal domain-like"/>
    <property type="match status" value="1"/>
</dbReference>
<dbReference type="RefSeq" id="WP_124800052.1">
    <property type="nucleotide sequence ID" value="NZ_CP034170.1"/>
</dbReference>
<comment type="cofactor">
    <cofactor evidence="1">
        <name>thiamine diphosphate</name>
        <dbReference type="ChEBI" id="CHEBI:58937"/>
    </cofactor>
</comment>
<evidence type="ECO:0000256" key="3">
    <source>
        <dbReference type="ARBA" id="ARBA00023052"/>
    </source>
</evidence>
<dbReference type="InterPro" id="IPR009014">
    <property type="entry name" value="Transketo_C/PFOR_II"/>
</dbReference>
<sequence length="331" mass="35903">MTSTAPNNSTMTLAKALNTALRDSMAEDNKVLMMGEDVGKLGGVFRITDGLLKDFGEHRVMDTPLAESGIVGTAVGLAMRGYRPIVEIQFDGFVFPGFDQIVSQVAKVTYRSQGAWKMPLVIRIPFGGGIGAVEHHSESPESFFCHIAGLRVMACSNASDGYHMLRQAIALDDPVVFFEPKRRYWEKGLVDVTATSEHSLRTVLRRTGTDCTVVSYGPSMAVVLAAAAAAETEGRSLEVFDLRSLSPLDLDPVVESVRKTGHLVVVSEAPREASITSEIAARVTEEAFYSLQAPVIRVAGFDTPYPPSRLEADYLPSLDKVLEAVDRCVGF</sequence>
<dbReference type="GO" id="GO:0016491">
    <property type="term" value="F:oxidoreductase activity"/>
    <property type="evidence" value="ECO:0007669"/>
    <property type="project" value="UniProtKB-KW"/>
</dbReference>
<keyword evidence="2" id="KW-0560">Oxidoreductase</keyword>
<evidence type="ECO:0000256" key="1">
    <source>
        <dbReference type="ARBA" id="ARBA00001964"/>
    </source>
</evidence>
<organism evidence="5 6">
    <name type="scientific">Nakamurella antarctica</name>
    <dbReference type="NCBI Taxonomy" id="1902245"/>
    <lineage>
        <taxon>Bacteria</taxon>
        <taxon>Bacillati</taxon>
        <taxon>Actinomycetota</taxon>
        <taxon>Actinomycetes</taxon>
        <taxon>Nakamurellales</taxon>
        <taxon>Nakamurellaceae</taxon>
        <taxon>Nakamurella</taxon>
    </lineage>
</organism>
<evidence type="ECO:0000256" key="2">
    <source>
        <dbReference type="ARBA" id="ARBA00023002"/>
    </source>
</evidence>
<evidence type="ECO:0000313" key="6">
    <source>
        <dbReference type="Proteomes" id="UP000268084"/>
    </source>
</evidence>
<proteinExistence type="predicted"/>
<dbReference type="SMART" id="SM00861">
    <property type="entry name" value="Transket_pyr"/>
    <property type="match status" value="1"/>
</dbReference>
<dbReference type="FunFam" id="3.40.50.920:FF:000001">
    <property type="entry name" value="Pyruvate dehydrogenase E1 beta subunit"/>
    <property type="match status" value="1"/>
</dbReference>
<gene>
    <name evidence="5" type="ORF">EH165_14360</name>
</gene>
<dbReference type="CDD" id="cd07036">
    <property type="entry name" value="TPP_PYR_E1-PDHc-beta_like"/>
    <property type="match status" value="1"/>
</dbReference>
<dbReference type="PANTHER" id="PTHR43257:SF2">
    <property type="entry name" value="PYRUVATE DEHYDROGENASE E1 COMPONENT SUBUNIT BETA"/>
    <property type="match status" value="1"/>
</dbReference>
<dbReference type="InterPro" id="IPR029061">
    <property type="entry name" value="THDP-binding"/>
</dbReference>